<dbReference type="AlphaFoldDB" id="A0A7H8QNN9"/>
<keyword evidence="2" id="KW-1185">Reference proteome</keyword>
<proteinExistence type="predicted"/>
<gene>
    <name evidence="1" type="ORF">TRUGW13939_01882</name>
</gene>
<dbReference type="GeneID" id="55989392"/>
<dbReference type="EMBL" id="CP055898">
    <property type="protein sequence ID" value="QKX54793.1"/>
    <property type="molecule type" value="Genomic_DNA"/>
</dbReference>
<sequence>MVGKKFNKKSAKVLQQYQENERNLAESAEITSEAWPGVAYLNQEVTSSALKGVRLRRLQPKAAALSELVDKNGSADTNALSKLVEDMKDASKQPTKDDAKEFLELLELTSQLDATNAKTWAEKSKGEGTGEAQEFVSIWEDIKGNKNGPATTVGNLMQRLKNNKTLLEVVKSLAK</sequence>
<dbReference type="RefSeq" id="XP_035340972.1">
    <property type="nucleotide sequence ID" value="XM_035485079.1"/>
</dbReference>
<dbReference type="KEGG" id="trg:TRUGW13939_01882"/>
<accession>A0A7H8QNN9</accession>
<evidence type="ECO:0000313" key="2">
    <source>
        <dbReference type="Proteomes" id="UP000509510"/>
    </source>
</evidence>
<protein>
    <submittedName>
        <fullName evidence="1">Uncharacterized protein</fullName>
    </submittedName>
</protein>
<organism evidence="1 2">
    <name type="scientific">Talaromyces rugulosus</name>
    <name type="common">Penicillium rugulosum</name>
    <dbReference type="NCBI Taxonomy" id="121627"/>
    <lineage>
        <taxon>Eukaryota</taxon>
        <taxon>Fungi</taxon>
        <taxon>Dikarya</taxon>
        <taxon>Ascomycota</taxon>
        <taxon>Pezizomycotina</taxon>
        <taxon>Eurotiomycetes</taxon>
        <taxon>Eurotiomycetidae</taxon>
        <taxon>Eurotiales</taxon>
        <taxon>Trichocomaceae</taxon>
        <taxon>Talaromyces</taxon>
        <taxon>Talaromyces sect. Islandici</taxon>
    </lineage>
</organism>
<evidence type="ECO:0000313" key="1">
    <source>
        <dbReference type="EMBL" id="QKX54793.1"/>
    </source>
</evidence>
<reference evidence="2" key="1">
    <citation type="submission" date="2020-06" db="EMBL/GenBank/DDBJ databases">
        <title>A chromosome-scale genome assembly of Talaromyces rugulosus W13939.</title>
        <authorList>
            <person name="Wang B."/>
            <person name="Guo L."/>
            <person name="Ye K."/>
            <person name="Wang L."/>
        </authorList>
    </citation>
    <scope>NUCLEOTIDE SEQUENCE [LARGE SCALE GENOMIC DNA]</scope>
    <source>
        <strain evidence="2">W13939</strain>
    </source>
</reference>
<name>A0A7H8QNN9_TALRU</name>
<dbReference type="Proteomes" id="UP000509510">
    <property type="component" value="Chromosome I"/>
</dbReference>